<name>A0A1W6ZR80_9HYPH</name>
<dbReference type="OrthoDB" id="5797386at2"/>
<evidence type="ECO:0000313" key="1">
    <source>
        <dbReference type="EMBL" id="ARP99871.1"/>
    </source>
</evidence>
<dbReference type="RefSeq" id="WP_147413654.1">
    <property type="nucleotide sequence ID" value="NZ_CP021112.1"/>
</dbReference>
<dbReference type="Proteomes" id="UP000194137">
    <property type="component" value="Chromosome"/>
</dbReference>
<protein>
    <submittedName>
        <fullName evidence="1">Uncharacterized protein</fullName>
    </submittedName>
</protein>
<keyword evidence="2" id="KW-1185">Reference proteome</keyword>
<accession>A0A1W6ZR80</accession>
<dbReference type="STRING" id="1235591.CAK95_12850"/>
<reference evidence="1 2" key="1">
    <citation type="submission" date="2017-05" db="EMBL/GenBank/DDBJ databases">
        <title>Full genome sequence of Pseudorhodoplanes sinuspersici.</title>
        <authorList>
            <person name="Dastgheib S.M.M."/>
            <person name="Shavandi M."/>
            <person name="Tirandaz H."/>
        </authorList>
    </citation>
    <scope>NUCLEOTIDE SEQUENCE [LARGE SCALE GENOMIC DNA]</scope>
    <source>
        <strain evidence="1 2">RIPI110</strain>
    </source>
</reference>
<sequence>MIDVIVTIALWLIVVALGFLVVRRSKPLFRESGKSGVSEFLHLLPRIAIGVLGSGFIAAALPPDFVGQWLGSSSGIIGIVLAIVAGAATPGGPVVGFAISAAALKGGAGAPQVIAYSTAWALYAFPRLLSYELPIMPARVVWLRVLASLPLPFIAAAAAMLLSKP</sequence>
<organism evidence="1 2">
    <name type="scientific">Pseudorhodoplanes sinuspersici</name>
    <dbReference type="NCBI Taxonomy" id="1235591"/>
    <lineage>
        <taxon>Bacteria</taxon>
        <taxon>Pseudomonadati</taxon>
        <taxon>Pseudomonadota</taxon>
        <taxon>Alphaproteobacteria</taxon>
        <taxon>Hyphomicrobiales</taxon>
        <taxon>Pseudorhodoplanes</taxon>
    </lineage>
</organism>
<gene>
    <name evidence="1" type="ORF">CAK95_12850</name>
</gene>
<dbReference type="KEGG" id="psin:CAK95_12850"/>
<proteinExistence type="predicted"/>
<dbReference type="AlphaFoldDB" id="A0A1W6ZR80"/>
<evidence type="ECO:0000313" key="2">
    <source>
        <dbReference type="Proteomes" id="UP000194137"/>
    </source>
</evidence>
<dbReference type="EMBL" id="CP021112">
    <property type="protein sequence ID" value="ARP99871.1"/>
    <property type="molecule type" value="Genomic_DNA"/>
</dbReference>